<accession>A0A8E2EPV8</accession>
<dbReference type="Proteomes" id="UP000250140">
    <property type="component" value="Unassembled WGS sequence"/>
</dbReference>
<dbReference type="InterPro" id="IPR050478">
    <property type="entry name" value="Ethylene_sulfur-biosynth"/>
</dbReference>
<evidence type="ECO:0000313" key="8">
    <source>
        <dbReference type="Proteomes" id="UP000250140"/>
    </source>
</evidence>
<dbReference type="GO" id="GO:0008483">
    <property type="term" value="F:transaminase activity"/>
    <property type="evidence" value="ECO:0007669"/>
    <property type="project" value="UniProtKB-KW"/>
</dbReference>
<keyword evidence="8" id="KW-1185">Reference proteome</keyword>
<dbReference type="Gene3D" id="3.40.640.10">
    <property type="entry name" value="Type I PLP-dependent aspartate aminotransferase-like (Major domain)"/>
    <property type="match status" value="1"/>
</dbReference>
<dbReference type="InterPro" id="IPR015422">
    <property type="entry name" value="PyrdxlP-dep_Trfase_small"/>
</dbReference>
<dbReference type="InterPro" id="IPR004839">
    <property type="entry name" value="Aminotransferase_I/II_large"/>
</dbReference>
<dbReference type="Gene3D" id="3.90.1150.10">
    <property type="entry name" value="Aspartate Aminotransferase, domain 1"/>
    <property type="match status" value="1"/>
</dbReference>
<evidence type="ECO:0000256" key="1">
    <source>
        <dbReference type="ARBA" id="ARBA00001933"/>
    </source>
</evidence>
<name>A0A8E2EPV8_9PEZI</name>
<proteinExistence type="inferred from homology"/>
<dbReference type="OrthoDB" id="7042322at2759"/>
<reference evidence="7 8" key="1">
    <citation type="journal article" date="2016" name="Nat. Commun.">
        <title>Ectomycorrhizal ecology is imprinted in the genome of the dominant symbiotic fungus Cenococcum geophilum.</title>
        <authorList>
            <consortium name="DOE Joint Genome Institute"/>
            <person name="Peter M."/>
            <person name="Kohler A."/>
            <person name="Ohm R.A."/>
            <person name="Kuo A."/>
            <person name="Krutzmann J."/>
            <person name="Morin E."/>
            <person name="Arend M."/>
            <person name="Barry K.W."/>
            <person name="Binder M."/>
            <person name="Choi C."/>
            <person name="Clum A."/>
            <person name="Copeland A."/>
            <person name="Grisel N."/>
            <person name="Haridas S."/>
            <person name="Kipfer T."/>
            <person name="LaButti K."/>
            <person name="Lindquist E."/>
            <person name="Lipzen A."/>
            <person name="Maire R."/>
            <person name="Meier B."/>
            <person name="Mihaltcheva S."/>
            <person name="Molinier V."/>
            <person name="Murat C."/>
            <person name="Poggeler S."/>
            <person name="Quandt C.A."/>
            <person name="Sperisen C."/>
            <person name="Tritt A."/>
            <person name="Tisserant E."/>
            <person name="Crous P.W."/>
            <person name="Henrissat B."/>
            <person name="Nehls U."/>
            <person name="Egli S."/>
            <person name="Spatafora J.W."/>
            <person name="Grigoriev I.V."/>
            <person name="Martin F.M."/>
        </authorList>
    </citation>
    <scope>NUCLEOTIDE SEQUENCE [LARGE SCALE GENOMIC DNA]</scope>
    <source>
        <strain evidence="7 8">CBS 207.34</strain>
    </source>
</reference>
<dbReference type="SUPFAM" id="SSF53383">
    <property type="entry name" value="PLP-dependent transferases"/>
    <property type="match status" value="1"/>
</dbReference>
<keyword evidence="5" id="KW-0663">Pyridoxal phosphate</keyword>
<dbReference type="EMBL" id="KV750914">
    <property type="protein sequence ID" value="OCL02664.1"/>
    <property type="molecule type" value="Genomic_DNA"/>
</dbReference>
<evidence type="ECO:0000313" key="7">
    <source>
        <dbReference type="EMBL" id="OCL02664.1"/>
    </source>
</evidence>
<comment type="cofactor">
    <cofactor evidence="1">
        <name>pyridoxal 5'-phosphate</name>
        <dbReference type="ChEBI" id="CHEBI:597326"/>
    </cofactor>
</comment>
<dbReference type="PRINTS" id="PR00753">
    <property type="entry name" value="ACCSYNTHASE"/>
</dbReference>
<gene>
    <name evidence="7" type="ORF">AOQ84DRAFT_304258</name>
</gene>
<dbReference type="GO" id="GO:0030170">
    <property type="term" value="F:pyridoxal phosphate binding"/>
    <property type="evidence" value="ECO:0007669"/>
    <property type="project" value="InterPro"/>
</dbReference>
<comment type="similarity">
    <text evidence="2">Belongs to the class-I pyridoxal-phosphate-dependent aminotransferase family.</text>
</comment>
<sequence length="416" mass="45949">MLSRRCEQRNKTIIPQLLSQHGAVLSGDDAVVDLSTAENLLLQGEMVQKWSGALNSISEAANTNTKQDLSYSEGIGGSPKARERIANIINQHFSPTVSVLTSHIVLAAGGSYALEALVEQICNPGDAIMIAAPYWAGLDLSLSIHNDIEIVPIHVPLEEFFHVDSVKYYEAALAESTVPVKAVLVCNPHNPLGKCYPRDTLQSMLDFSHQNNLHYISDEVYALSMHENTENTTGFISALSLAHGDMLVHVIYSLSKDFGCNGVRLGAFISQQNDSIRLSGALSAHQQTSSITTLFAVKHVLSEENLELVLSQNGKRLRSAYEVFRRFLLERKISFIEANSGMFVFAKLCPGDTLESEVVFGQYLKQYGVVLSSGTSYHFNHYGWYRICYAVPLSILKEGLARIDNSVRAFNNKYVD</sequence>
<evidence type="ECO:0000256" key="3">
    <source>
        <dbReference type="ARBA" id="ARBA00022576"/>
    </source>
</evidence>
<feature type="domain" description="Aminotransferase class I/classII large" evidence="6">
    <location>
        <begin position="31"/>
        <end position="403"/>
    </location>
</feature>
<dbReference type="CDD" id="cd00609">
    <property type="entry name" value="AAT_like"/>
    <property type="match status" value="1"/>
</dbReference>
<evidence type="ECO:0000259" key="6">
    <source>
        <dbReference type="Pfam" id="PF00155"/>
    </source>
</evidence>
<evidence type="ECO:0000256" key="5">
    <source>
        <dbReference type="ARBA" id="ARBA00022898"/>
    </source>
</evidence>
<keyword evidence="3 7" id="KW-0032">Aminotransferase</keyword>
<evidence type="ECO:0000256" key="2">
    <source>
        <dbReference type="ARBA" id="ARBA00007441"/>
    </source>
</evidence>
<dbReference type="InterPro" id="IPR015424">
    <property type="entry name" value="PyrdxlP-dep_Trfase"/>
</dbReference>
<dbReference type="GO" id="GO:0006520">
    <property type="term" value="P:amino acid metabolic process"/>
    <property type="evidence" value="ECO:0007669"/>
    <property type="project" value="TreeGrafter"/>
</dbReference>
<dbReference type="InterPro" id="IPR015421">
    <property type="entry name" value="PyrdxlP-dep_Trfase_major"/>
</dbReference>
<dbReference type="PANTHER" id="PTHR43795:SF32">
    <property type="entry name" value="AMINOTRANSFERASE GLII-RELATED"/>
    <property type="match status" value="1"/>
</dbReference>
<dbReference type="PANTHER" id="PTHR43795">
    <property type="entry name" value="BIFUNCTIONAL ASPARTATE AMINOTRANSFERASE AND GLUTAMATE/ASPARTATE-PREPHENATE AMINOTRANSFERASE-RELATED"/>
    <property type="match status" value="1"/>
</dbReference>
<dbReference type="Pfam" id="PF00155">
    <property type="entry name" value="Aminotran_1_2"/>
    <property type="match status" value="1"/>
</dbReference>
<evidence type="ECO:0000256" key="4">
    <source>
        <dbReference type="ARBA" id="ARBA00022679"/>
    </source>
</evidence>
<keyword evidence="4 7" id="KW-0808">Transferase</keyword>
<protein>
    <submittedName>
        <fullName evidence="7">Aminotransferase GliI</fullName>
    </submittedName>
</protein>
<organism evidence="7 8">
    <name type="scientific">Glonium stellatum</name>
    <dbReference type="NCBI Taxonomy" id="574774"/>
    <lineage>
        <taxon>Eukaryota</taxon>
        <taxon>Fungi</taxon>
        <taxon>Dikarya</taxon>
        <taxon>Ascomycota</taxon>
        <taxon>Pezizomycotina</taxon>
        <taxon>Dothideomycetes</taxon>
        <taxon>Pleosporomycetidae</taxon>
        <taxon>Gloniales</taxon>
        <taxon>Gloniaceae</taxon>
        <taxon>Glonium</taxon>
    </lineage>
</organism>
<dbReference type="AlphaFoldDB" id="A0A8E2EPV8"/>